<gene>
    <name evidence="8" type="ORF">OJ996_00475</name>
</gene>
<dbReference type="Pfam" id="PF00069">
    <property type="entry name" value="Pkinase"/>
    <property type="match status" value="1"/>
</dbReference>
<accession>A0ABT3FWS2</accession>
<name>A0ABT3FWS2_9BACT</name>
<proteinExistence type="predicted"/>
<feature type="domain" description="Protein kinase" evidence="7">
    <location>
        <begin position="106"/>
        <end position="402"/>
    </location>
</feature>
<comment type="caution">
    <text evidence="8">The sequence shown here is derived from an EMBL/GenBank/DDBJ whole genome shotgun (WGS) entry which is preliminary data.</text>
</comment>
<dbReference type="SMART" id="SM00220">
    <property type="entry name" value="S_TKc"/>
    <property type="match status" value="1"/>
</dbReference>
<organism evidence="8 9">
    <name type="scientific">Luteolibacter rhizosphaerae</name>
    <dbReference type="NCBI Taxonomy" id="2989719"/>
    <lineage>
        <taxon>Bacteria</taxon>
        <taxon>Pseudomonadati</taxon>
        <taxon>Verrucomicrobiota</taxon>
        <taxon>Verrucomicrobiia</taxon>
        <taxon>Verrucomicrobiales</taxon>
        <taxon>Verrucomicrobiaceae</taxon>
        <taxon>Luteolibacter</taxon>
    </lineage>
</organism>
<sequence>METSDEEPIPESSDLEDAIFDTAVHIEDPEERRVYLERSFHGDPDGLARMTELLELAGESAAFFIETRKHRDLLAEDTLMAMREDEFSRDAVSIAEDEPGSTIGRYRVIGRIGSGGGGIVYEAEQQEPVVRRVALKVIRLGMDTETVISRFEVERQALALMDHPNIARVLDAGATASGRPYFVMELVKGDRITSYCDEEKLDVTERLKLFIQVCHAIQHAHQKGIIHRDIKPSNILMATHDGLAQPKVIDFGIAKATENRLPSAAMSTAMDQPVGTPAYMSPEQADMGGIDVDTRSDVYGLGALLYELIAGRPPFDGEALLKSGMSEMRRTLLEKDPLLPSAALLAAEDGGEIAKRRCSEKNRLVSVLAGDLDWIVMKALEKDRNRRYQTANSLAMDVQRYLTDEPVIARRPSRLYLLGKFVRRHRVACISGAAVAISLIGGMSAATVLYLREREALVEQERLRAEAEKARAEEVRLRDQAQARANISRVAVLLSEGEIEEADSLLQQNPLASIDPSREAANVYRSLGSWYAVYGRWEQAVQCFALLRQANRLDKRRSIVEGLDLLYTGPAYLEYRDARGYDEFRREVVDLYLPARNTIEAEHLLKVCLLAPATPKMLADLKQVADMCSGVIQPFPDSKNITTFPEWEAFSMALYHYRMGEHEKCLEWSAKSRKIADKVGSRNASLLCLTAMSKRALGKKDEANAELKKAKEMIPAPPDPTDDAARPLPGTWFSWSVARILLREAEGR</sequence>
<feature type="coiled-coil region" evidence="6">
    <location>
        <begin position="453"/>
        <end position="484"/>
    </location>
</feature>
<evidence type="ECO:0000313" key="8">
    <source>
        <dbReference type="EMBL" id="MCW1912028.1"/>
    </source>
</evidence>
<dbReference type="PROSITE" id="PS00108">
    <property type="entry name" value="PROTEIN_KINASE_ST"/>
    <property type="match status" value="1"/>
</dbReference>
<dbReference type="InterPro" id="IPR017441">
    <property type="entry name" value="Protein_kinase_ATP_BS"/>
</dbReference>
<dbReference type="Gene3D" id="3.30.200.20">
    <property type="entry name" value="Phosphorylase Kinase, domain 1"/>
    <property type="match status" value="1"/>
</dbReference>
<keyword evidence="2 5" id="KW-0547">Nucleotide-binding</keyword>
<dbReference type="PROSITE" id="PS00107">
    <property type="entry name" value="PROTEIN_KINASE_ATP"/>
    <property type="match status" value="1"/>
</dbReference>
<dbReference type="PANTHER" id="PTHR43289:SF6">
    <property type="entry name" value="SERINE_THREONINE-PROTEIN KINASE NEKL-3"/>
    <property type="match status" value="1"/>
</dbReference>
<reference evidence="8" key="1">
    <citation type="submission" date="2022-10" db="EMBL/GenBank/DDBJ databases">
        <title>Luteolibacter sp. GHJ8, whole genome shotgun sequencing project.</title>
        <authorList>
            <person name="Zhao G."/>
            <person name="Shen L."/>
        </authorList>
    </citation>
    <scope>NUCLEOTIDE SEQUENCE</scope>
    <source>
        <strain evidence="8">GHJ8</strain>
    </source>
</reference>
<dbReference type="InterPro" id="IPR011990">
    <property type="entry name" value="TPR-like_helical_dom_sf"/>
</dbReference>
<dbReference type="CDD" id="cd14014">
    <property type="entry name" value="STKc_PknB_like"/>
    <property type="match status" value="1"/>
</dbReference>
<feature type="binding site" evidence="5">
    <location>
        <position position="136"/>
    </location>
    <ligand>
        <name>ATP</name>
        <dbReference type="ChEBI" id="CHEBI:30616"/>
    </ligand>
</feature>
<dbReference type="InterPro" id="IPR008271">
    <property type="entry name" value="Ser/Thr_kinase_AS"/>
</dbReference>
<evidence type="ECO:0000259" key="7">
    <source>
        <dbReference type="PROSITE" id="PS50011"/>
    </source>
</evidence>
<evidence type="ECO:0000256" key="1">
    <source>
        <dbReference type="ARBA" id="ARBA00022679"/>
    </source>
</evidence>
<evidence type="ECO:0000256" key="3">
    <source>
        <dbReference type="ARBA" id="ARBA00022777"/>
    </source>
</evidence>
<keyword evidence="1" id="KW-0808">Transferase</keyword>
<dbReference type="RefSeq" id="WP_264510041.1">
    <property type="nucleotide sequence ID" value="NZ_JAPDDR010000001.1"/>
</dbReference>
<evidence type="ECO:0000313" key="9">
    <source>
        <dbReference type="Proteomes" id="UP001165653"/>
    </source>
</evidence>
<keyword evidence="4 5" id="KW-0067">ATP-binding</keyword>
<keyword evidence="6" id="KW-0175">Coiled coil</keyword>
<dbReference type="SUPFAM" id="SSF48452">
    <property type="entry name" value="TPR-like"/>
    <property type="match status" value="1"/>
</dbReference>
<dbReference type="SUPFAM" id="SSF56112">
    <property type="entry name" value="Protein kinase-like (PK-like)"/>
    <property type="match status" value="1"/>
</dbReference>
<dbReference type="InterPro" id="IPR000719">
    <property type="entry name" value="Prot_kinase_dom"/>
</dbReference>
<dbReference type="Proteomes" id="UP001165653">
    <property type="component" value="Unassembled WGS sequence"/>
</dbReference>
<dbReference type="PROSITE" id="PS50011">
    <property type="entry name" value="PROTEIN_KINASE_DOM"/>
    <property type="match status" value="1"/>
</dbReference>
<evidence type="ECO:0000256" key="2">
    <source>
        <dbReference type="ARBA" id="ARBA00022741"/>
    </source>
</evidence>
<dbReference type="GO" id="GO:0016301">
    <property type="term" value="F:kinase activity"/>
    <property type="evidence" value="ECO:0007669"/>
    <property type="project" value="UniProtKB-KW"/>
</dbReference>
<dbReference type="InterPro" id="IPR011009">
    <property type="entry name" value="Kinase-like_dom_sf"/>
</dbReference>
<dbReference type="PANTHER" id="PTHR43289">
    <property type="entry name" value="MITOGEN-ACTIVATED PROTEIN KINASE KINASE KINASE 20-RELATED"/>
    <property type="match status" value="1"/>
</dbReference>
<keyword evidence="9" id="KW-1185">Reference proteome</keyword>
<evidence type="ECO:0000256" key="4">
    <source>
        <dbReference type="ARBA" id="ARBA00022840"/>
    </source>
</evidence>
<evidence type="ECO:0000256" key="5">
    <source>
        <dbReference type="PROSITE-ProRule" id="PRU10141"/>
    </source>
</evidence>
<dbReference type="Gene3D" id="1.25.40.10">
    <property type="entry name" value="Tetratricopeptide repeat domain"/>
    <property type="match status" value="1"/>
</dbReference>
<protein>
    <submittedName>
        <fullName evidence="8">Protein kinase</fullName>
    </submittedName>
</protein>
<dbReference type="EMBL" id="JAPDDR010000001">
    <property type="protein sequence ID" value="MCW1912028.1"/>
    <property type="molecule type" value="Genomic_DNA"/>
</dbReference>
<keyword evidence="3 8" id="KW-0418">Kinase</keyword>
<dbReference type="Gene3D" id="1.10.510.10">
    <property type="entry name" value="Transferase(Phosphotransferase) domain 1"/>
    <property type="match status" value="1"/>
</dbReference>
<evidence type="ECO:0000256" key="6">
    <source>
        <dbReference type="SAM" id="Coils"/>
    </source>
</evidence>